<reference evidence="3 4" key="1">
    <citation type="submission" date="2020-04" db="EMBL/GenBank/DDBJ databases">
        <title>Paraburkholderia sp. G-4-1-8 isolated from soil.</title>
        <authorList>
            <person name="Dahal R.H."/>
        </authorList>
    </citation>
    <scope>NUCLEOTIDE SEQUENCE [LARGE SCALE GENOMIC DNA]</scope>
    <source>
        <strain evidence="3 4">G-4-1-8</strain>
    </source>
</reference>
<keyword evidence="2" id="KW-0732">Signal</keyword>
<name>A0A7X9ZYZ5_9BURK</name>
<evidence type="ECO:0000256" key="1">
    <source>
        <dbReference type="SAM" id="MobiDB-lite"/>
    </source>
</evidence>
<dbReference type="AlphaFoldDB" id="A0A7X9ZYZ5"/>
<accession>A0A7X9ZYZ5</accession>
<feature type="signal peptide" evidence="2">
    <location>
        <begin position="1"/>
        <end position="30"/>
    </location>
</feature>
<dbReference type="Proteomes" id="UP000583127">
    <property type="component" value="Unassembled WGS sequence"/>
</dbReference>
<feature type="chain" id="PRO_5031398379" evidence="2">
    <location>
        <begin position="31"/>
        <end position="128"/>
    </location>
</feature>
<dbReference type="RefSeq" id="WP_169499593.1">
    <property type="nucleotide sequence ID" value="NZ_JABBFZ010000014.1"/>
</dbReference>
<protein>
    <submittedName>
        <fullName evidence="3">Uncharacterized protein</fullName>
    </submittedName>
</protein>
<evidence type="ECO:0000313" key="4">
    <source>
        <dbReference type="Proteomes" id="UP000583127"/>
    </source>
</evidence>
<gene>
    <name evidence="3" type="ORF">HHL14_21255</name>
</gene>
<keyword evidence="4" id="KW-1185">Reference proteome</keyword>
<comment type="caution">
    <text evidence="3">The sequence shown here is derived from an EMBL/GenBank/DDBJ whole genome shotgun (WGS) entry which is preliminary data.</text>
</comment>
<evidence type="ECO:0000256" key="2">
    <source>
        <dbReference type="SAM" id="SignalP"/>
    </source>
</evidence>
<dbReference type="EMBL" id="JABBFZ010000014">
    <property type="protein sequence ID" value="NML33351.1"/>
    <property type="molecule type" value="Genomic_DNA"/>
</dbReference>
<evidence type="ECO:0000313" key="3">
    <source>
        <dbReference type="EMBL" id="NML33351.1"/>
    </source>
</evidence>
<proteinExistence type="predicted"/>
<organism evidence="3 4">
    <name type="scientific">Paraburkholderia antibiotica</name>
    <dbReference type="NCBI Taxonomy" id="2728839"/>
    <lineage>
        <taxon>Bacteria</taxon>
        <taxon>Pseudomonadati</taxon>
        <taxon>Pseudomonadota</taxon>
        <taxon>Betaproteobacteria</taxon>
        <taxon>Burkholderiales</taxon>
        <taxon>Burkholderiaceae</taxon>
        <taxon>Paraburkholderia</taxon>
    </lineage>
</organism>
<feature type="region of interest" description="Disordered" evidence="1">
    <location>
        <begin position="104"/>
        <end position="128"/>
    </location>
</feature>
<sequence length="128" mass="13698">MKTRRNALLKLSTLLLSVACLALGASGANAQNQDAMQKMMKSAVMLAANNARVASEVCGVDASTVSGYKNSASKKFGQDSNFAADWDTGWKSAAKTVTGFQQMKASNSKEYDEQKSATCKDLQEQMKS</sequence>